<protein>
    <submittedName>
        <fullName evidence="2">Uncharacterized protein</fullName>
    </submittedName>
</protein>
<feature type="non-terminal residue" evidence="2">
    <location>
        <position position="1"/>
    </location>
</feature>
<organism evidence="2 3">
    <name type="scientific">Mesorhabditis spiculigera</name>
    <dbReference type="NCBI Taxonomy" id="96644"/>
    <lineage>
        <taxon>Eukaryota</taxon>
        <taxon>Metazoa</taxon>
        <taxon>Ecdysozoa</taxon>
        <taxon>Nematoda</taxon>
        <taxon>Chromadorea</taxon>
        <taxon>Rhabditida</taxon>
        <taxon>Rhabditina</taxon>
        <taxon>Rhabditomorpha</taxon>
        <taxon>Rhabditoidea</taxon>
        <taxon>Rhabditidae</taxon>
        <taxon>Mesorhabditinae</taxon>
        <taxon>Mesorhabditis</taxon>
    </lineage>
</organism>
<accession>A0AA36CJX0</accession>
<evidence type="ECO:0000313" key="2">
    <source>
        <dbReference type="EMBL" id="CAJ0570404.1"/>
    </source>
</evidence>
<comment type="caution">
    <text evidence="2">The sequence shown here is derived from an EMBL/GenBank/DDBJ whole genome shotgun (WGS) entry which is preliminary data.</text>
</comment>
<evidence type="ECO:0000256" key="1">
    <source>
        <dbReference type="SAM" id="MobiDB-lite"/>
    </source>
</evidence>
<dbReference type="AlphaFoldDB" id="A0AA36CJX0"/>
<name>A0AA36CJX0_9BILA</name>
<reference evidence="2" key="1">
    <citation type="submission" date="2023-06" db="EMBL/GenBank/DDBJ databases">
        <authorList>
            <person name="Delattre M."/>
        </authorList>
    </citation>
    <scope>NUCLEOTIDE SEQUENCE</scope>
    <source>
        <strain evidence="2">AF72</strain>
    </source>
</reference>
<sequence length="193" mass="21749">MPACVQSIDFPYTPVRRIPIEGEETKKSKDMTEIIGSISGVSRITPEDDYTAFEKSDKIRGRMSIMPPRMEFDDVPVRLPKIAKLQVLSLIRKLEAAMKREKTIYDLAYAMRKMPKSTNMLLDSLKAEAEGSGWTPTEEKEGSGMEFGGNQWESNVKMTGITKYITLEEEPVEDVQPISPLAMMGPIMRLLKA</sequence>
<evidence type="ECO:0000313" key="3">
    <source>
        <dbReference type="Proteomes" id="UP001177023"/>
    </source>
</evidence>
<dbReference type="Proteomes" id="UP001177023">
    <property type="component" value="Unassembled WGS sequence"/>
</dbReference>
<feature type="region of interest" description="Disordered" evidence="1">
    <location>
        <begin position="129"/>
        <end position="149"/>
    </location>
</feature>
<gene>
    <name evidence="2" type="ORF">MSPICULIGERA_LOCUS8845</name>
</gene>
<dbReference type="EMBL" id="CATQJA010002310">
    <property type="protein sequence ID" value="CAJ0570404.1"/>
    <property type="molecule type" value="Genomic_DNA"/>
</dbReference>
<proteinExistence type="predicted"/>
<keyword evidence="3" id="KW-1185">Reference proteome</keyword>